<comment type="caution">
    <text evidence="1">The sequence shown here is derived from an EMBL/GenBank/DDBJ whole genome shotgun (WGS) entry which is preliminary data.</text>
</comment>
<dbReference type="AlphaFoldDB" id="A0AB37UTB7"/>
<reference evidence="1 2" key="1">
    <citation type="journal article" date="2019" name="Genome Biol. Evol.">
        <title>Day and night: Metabolic profiles and evolutionary relationships of six axenic non-marine cyanobacteria.</title>
        <authorList>
            <person name="Will S.E."/>
            <person name="Henke P."/>
            <person name="Boedeker C."/>
            <person name="Huang S."/>
            <person name="Brinkmann H."/>
            <person name="Rohde M."/>
            <person name="Jarek M."/>
            <person name="Friedl T."/>
            <person name="Seufert S."/>
            <person name="Schumacher M."/>
            <person name="Overmann J."/>
            <person name="Neumann-Schaal M."/>
            <person name="Petersen J."/>
        </authorList>
    </citation>
    <scope>NUCLEOTIDE SEQUENCE [LARGE SCALE GENOMIC DNA]</scope>
    <source>
        <strain evidence="1 2">SAG 39.79</strain>
    </source>
</reference>
<gene>
    <name evidence="1" type="ORF">DSM107010_00650</name>
</gene>
<keyword evidence="2" id="KW-1185">Reference proteome</keyword>
<accession>A0AB37UTB7</accession>
<proteinExistence type="predicted"/>
<name>A0AB37UTB7_9CYAN</name>
<evidence type="ECO:0000313" key="2">
    <source>
        <dbReference type="Proteomes" id="UP000282574"/>
    </source>
</evidence>
<dbReference type="EMBL" id="RSCK01000001">
    <property type="protein sequence ID" value="RUT14519.1"/>
    <property type="molecule type" value="Genomic_DNA"/>
</dbReference>
<dbReference type="Proteomes" id="UP000282574">
    <property type="component" value="Unassembled WGS sequence"/>
</dbReference>
<sequence>MKLTEIVFGAAIGSFDHSIGRSMLKQIDYQSQIYPSRTAYGFLDTKPELVEQSEFVVVKNLPNFFNYA</sequence>
<evidence type="ECO:0000313" key="1">
    <source>
        <dbReference type="EMBL" id="RUT14519.1"/>
    </source>
</evidence>
<protein>
    <submittedName>
        <fullName evidence="1">Uncharacterized protein</fullName>
    </submittedName>
</protein>
<organism evidence="1 2">
    <name type="scientific">Chroococcidiopsis cubana SAG 39.79</name>
    <dbReference type="NCBI Taxonomy" id="388085"/>
    <lineage>
        <taxon>Bacteria</taxon>
        <taxon>Bacillati</taxon>
        <taxon>Cyanobacteriota</taxon>
        <taxon>Cyanophyceae</taxon>
        <taxon>Chroococcidiopsidales</taxon>
        <taxon>Chroococcidiopsidaceae</taxon>
        <taxon>Chroococcidiopsis</taxon>
    </lineage>
</organism>